<dbReference type="EMBL" id="KN294021">
    <property type="protein sequence ID" value="KGQ00814.1"/>
    <property type="molecule type" value="Genomic_DNA"/>
</dbReference>
<organism evidence="2 3">
    <name type="scientific">Paracoccidioides lutzii (strain ATCC MYA-826 / Pb01)</name>
    <name type="common">Paracoccidioides brasiliensis</name>
    <dbReference type="NCBI Taxonomy" id="502779"/>
    <lineage>
        <taxon>Eukaryota</taxon>
        <taxon>Fungi</taxon>
        <taxon>Dikarya</taxon>
        <taxon>Ascomycota</taxon>
        <taxon>Pezizomycotina</taxon>
        <taxon>Eurotiomycetes</taxon>
        <taxon>Eurotiomycetidae</taxon>
        <taxon>Onygenales</taxon>
        <taxon>Ajellomycetaceae</taxon>
        <taxon>Paracoccidioides</taxon>
    </lineage>
</organism>
<protein>
    <submittedName>
        <fullName evidence="2">Uncharacterized protein</fullName>
    </submittedName>
</protein>
<gene>
    <name evidence="2" type="ORF">PAAG_12509</name>
</gene>
<evidence type="ECO:0000313" key="3">
    <source>
        <dbReference type="Proteomes" id="UP000002059"/>
    </source>
</evidence>
<dbReference type="HOGENOM" id="CLU_1865728_0_0_1"/>
<dbReference type="OrthoDB" id="10389260at2759"/>
<reference evidence="2 3" key="1">
    <citation type="journal article" date="2011" name="PLoS Genet.">
        <title>Comparative genomic analysis of human fungal pathogens causing paracoccidioidomycosis.</title>
        <authorList>
            <person name="Desjardins C.A."/>
            <person name="Champion M.D."/>
            <person name="Holder J.W."/>
            <person name="Muszewska A."/>
            <person name="Goldberg J."/>
            <person name="Bailao A.M."/>
            <person name="Brigido M.M."/>
            <person name="Ferreira M.E."/>
            <person name="Garcia A.M."/>
            <person name="Grynberg M."/>
            <person name="Gujja S."/>
            <person name="Heiman D.I."/>
            <person name="Henn M.R."/>
            <person name="Kodira C.D."/>
            <person name="Leon-Narvaez H."/>
            <person name="Longo L.V."/>
            <person name="Ma L.J."/>
            <person name="Malavazi I."/>
            <person name="Matsuo A.L."/>
            <person name="Morais F.V."/>
            <person name="Pereira M."/>
            <person name="Rodriguez-Brito S."/>
            <person name="Sakthikumar S."/>
            <person name="Salem-Izacc S.M."/>
            <person name="Sykes S.M."/>
            <person name="Teixeira M.M."/>
            <person name="Vallejo M.C."/>
            <person name="Walter M.E."/>
            <person name="Yandava C."/>
            <person name="Young S."/>
            <person name="Zeng Q."/>
            <person name="Zucker J."/>
            <person name="Felipe M.S."/>
            <person name="Goldman G.H."/>
            <person name="Haas B.J."/>
            <person name="McEwen J.G."/>
            <person name="Nino-Vega G."/>
            <person name="Puccia R."/>
            <person name="San-Blas G."/>
            <person name="Soares C.M."/>
            <person name="Birren B.W."/>
            <person name="Cuomo C.A."/>
        </authorList>
    </citation>
    <scope>NUCLEOTIDE SEQUENCE [LARGE SCALE GENOMIC DNA]</scope>
    <source>
        <strain evidence="3">ATCC MYA-826 / Pb01</strain>
    </source>
</reference>
<evidence type="ECO:0000256" key="1">
    <source>
        <dbReference type="SAM" id="MobiDB-lite"/>
    </source>
</evidence>
<proteinExistence type="predicted"/>
<dbReference type="GeneID" id="9093166"/>
<name>A0A0A2VIR4_PARBA</name>
<feature type="compositionally biased region" description="Basic and acidic residues" evidence="1">
    <location>
        <begin position="30"/>
        <end position="66"/>
    </location>
</feature>
<evidence type="ECO:0000313" key="2">
    <source>
        <dbReference type="EMBL" id="KGQ00814.1"/>
    </source>
</evidence>
<keyword evidence="3" id="KW-1185">Reference proteome</keyword>
<feature type="compositionally biased region" description="Polar residues" evidence="1">
    <location>
        <begin position="11"/>
        <end position="26"/>
    </location>
</feature>
<sequence>MADIKAGISRNGPQRISQTAGTNEALTTKRHFDQRRSSFQREVEERRRTGKQDEGFPRSEKIKQEKLDEDGLEMPRHPCRTTMHSLPDEEKGYQLAAPEATMKSSFEKELRFSKSNIPTSTDPNARKKARDAEDKPF</sequence>
<feature type="compositionally biased region" description="Polar residues" evidence="1">
    <location>
        <begin position="113"/>
        <end position="123"/>
    </location>
</feature>
<dbReference type="RefSeq" id="XP_015702391.1">
    <property type="nucleotide sequence ID" value="XM_015847988.1"/>
</dbReference>
<dbReference type="VEuPathDB" id="FungiDB:PAAG_12509"/>
<accession>A0A0A2VIR4</accession>
<dbReference type="AlphaFoldDB" id="A0A0A2VIR4"/>
<dbReference type="Proteomes" id="UP000002059">
    <property type="component" value="Partially assembled WGS sequence"/>
</dbReference>
<feature type="region of interest" description="Disordered" evidence="1">
    <location>
        <begin position="1"/>
        <end position="137"/>
    </location>
</feature>
<dbReference type="KEGG" id="pbl:PAAG_12509"/>